<dbReference type="EMBL" id="NWTK01000007">
    <property type="protein sequence ID" value="PKR53715.1"/>
    <property type="molecule type" value="Genomic_DNA"/>
</dbReference>
<proteinExistence type="predicted"/>
<feature type="transmembrane region" description="Helical" evidence="5">
    <location>
        <begin position="6"/>
        <end position="34"/>
    </location>
</feature>
<evidence type="ECO:0000313" key="7">
    <source>
        <dbReference type="Proteomes" id="UP000233597"/>
    </source>
</evidence>
<evidence type="ECO:0000256" key="5">
    <source>
        <dbReference type="SAM" id="Phobius"/>
    </source>
</evidence>
<evidence type="ECO:0008006" key="8">
    <source>
        <dbReference type="Google" id="ProtNLM"/>
    </source>
</evidence>
<evidence type="ECO:0000256" key="1">
    <source>
        <dbReference type="ARBA" id="ARBA00022475"/>
    </source>
</evidence>
<dbReference type="OrthoDB" id="7021192at2"/>
<gene>
    <name evidence="6" type="ORF">COO20_11815</name>
</gene>
<dbReference type="Proteomes" id="UP000233597">
    <property type="component" value="Unassembled WGS sequence"/>
</dbReference>
<feature type="transmembrane region" description="Helical" evidence="5">
    <location>
        <begin position="46"/>
        <end position="66"/>
    </location>
</feature>
<dbReference type="RefSeq" id="WP_101266757.1">
    <property type="nucleotide sequence ID" value="NZ_NWTK01000007.1"/>
</dbReference>
<accession>A0A2N3KT43</accession>
<evidence type="ECO:0000313" key="6">
    <source>
        <dbReference type="EMBL" id="PKR53715.1"/>
    </source>
</evidence>
<evidence type="ECO:0000256" key="3">
    <source>
        <dbReference type="ARBA" id="ARBA00022989"/>
    </source>
</evidence>
<evidence type="ECO:0000256" key="4">
    <source>
        <dbReference type="ARBA" id="ARBA00023136"/>
    </source>
</evidence>
<keyword evidence="1" id="KW-1003">Cell membrane</keyword>
<keyword evidence="3 5" id="KW-1133">Transmembrane helix</keyword>
<dbReference type="InterPro" id="IPR012451">
    <property type="entry name" value="DUF1656"/>
</dbReference>
<dbReference type="AlphaFoldDB" id="A0A2N3KT43"/>
<dbReference type="Pfam" id="PF07869">
    <property type="entry name" value="DUF1656"/>
    <property type="match status" value="1"/>
</dbReference>
<name>A0A2N3KT43_9PROT</name>
<organism evidence="6 7">
    <name type="scientific">Thalassospira marina</name>
    <dbReference type="NCBI Taxonomy" id="2048283"/>
    <lineage>
        <taxon>Bacteria</taxon>
        <taxon>Pseudomonadati</taxon>
        <taxon>Pseudomonadota</taxon>
        <taxon>Alphaproteobacteria</taxon>
        <taxon>Rhodospirillales</taxon>
        <taxon>Thalassospiraceae</taxon>
        <taxon>Thalassospira</taxon>
    </lineage>
</organism>
<reference evidence="6 7" key="1">
    <citation type="submission" date="2017-09" db="EMBL/GenBank/DDBJ databases">
        <title>Biodiversity and function of Thalassospira species in the particle-attached aromatic-hydrocarbon-degrading consortia from the surface seawater of the South China Sea.</title>
        <authorList>
            <person name="Dong C."/>
            <person name="Liu R."/>
            <person name="Shao Z."/>
        </authorList>
    </citation>
    <scope>NUCLEOTIDE SEQUENCE [LARGE SCALE GENOMIC DNA]</scope>
    <source>
        <strain evidence="6 7">CSC1P2</strain>
    </source>
</reference>
<evidence type="ECO:0000256" key="2">
    <source>
        <dbReference type="ARBA" id="ARBA00022692"/>
    </source>
</evidence>
<keyword evidence="4 5" id="KW-0472">Membrane</keyword>
<comment type="caution">
    <text evidence="6">The sequence shown here is derived from an EMBL/GenBank/DDBJ whole genome shotgun (WGS) entry which is preliminary data.</text>
</comment>
<keyword evidence="2 5" id="KW-0812">Transmembrane</keyword>
<protein>
    <recommendedName>
        <fullName evidence="8">DUF1656 domain-containing protein</fullName>
    </recommendedName>
</protein>
<sequence>MIQDVNFWGVLVPGLVVLAAVALVGTIATIRLLFATGLSRIFAYRPLVELTLFITIYGLLTLHLPLNGLLP</sequence>